<evidence type="ECO:0000259" key="2">
    <source>
        <dbReference type="SMART" id="SM00060"/>
    </source>
</evidence>
<keyword evidence="1" id="KW-0732">Signal</keyword>
<gene>
    <name evidence="3" type="ORF">HWI92_19895</name>
</gene>
<dbReference type="InterPro" id="IPR003961">
    <property type="entry name" value="FN3_dom"/>
</dbReference>
<sequence>MQKLVSFLVLALVPVMQACDLFGPVDALSPVTSEVLVLQVIATGANVSGHIADPAAGNSRQEKKSGQIVDYGFVYGTKIDPVIENDKTQRVGVDIPESSRIFDAWISGLSVNTTYYIRVYARNEGGGIAYGPSVSIVTGNYVLPLLTTNQITGITANAAVVNFTIVNTGTVPILAYGVCYSNENQLPTPYNSKLQVDGAVRTGSFKLNLDKLSDGTTYFVRPYVITGGGISYGRVVTFTAGQPAILKDTTFVMNYSNTYDLETGEIQMRNGMEDLYWYPYGQPAGIYPKNGAKYAVLPDGTDFNKLRYSDLLSQNYSGNFVDGSYTAKTNKLKNGTVVAYITNVGHYGKMRINSKGTDRTDTDVYSGNMEVSVVTYNND</sequence>
<keyword evidence="4" id="KW-1185">Reference proteome</keyword>
<protein>
    <recommendedName>
        <fullName evidence="2">Fibronectin type-III domain-containing protein</fullName>
    </recommendedName>
</protein>
<feature type="domain" description="Fibronectin type-III" evidence="2">
    <location>
        <begin position="32"/>
        <end position="127"/>
    </location>
</feature>
<dbReference type="Proteomes" id="UP000612680">
    <property type="component" value="Chromosome"/>
</dbReference>
<dbReference type="PROSITE" id="PS51257">
    <property type="entry name" value="PROKAR_LIPOPROTEIN"/>
    <property type="match status" value="1"/>
</dbReference>
<feature type="signal peptide" evidence="1">
    <location>
        <begin position="1"/>
        <end position="18"/>
    </location>
</feature>
<dbReference type="SUPFAM" id="SSF49265">
    <property type="entry name" value="Fibronectin type III"/>
    <property type="match status" value="1"/>
</dbReference>
<feature type="chain" id="PRO_5046995340" description="Fibronectin type-III domain-containing protein" evidence="1">
    <location>
        <begin position="19"/>
        <end position="379"/>
    </location>
</feature>
<name>A0ABX7IB27_9BACT</name>
<proteinExistence type="predicted"/>
<dbReference type="EMBL" id="CP056775">
    <property type="protein sequence ID" value="QRR03010.1"/>
    <property type="molecule type" value="Genomic_DNA"/>
</dbReference>
<accession>A0ABX7IB27</accession>
<evidence type="ECO:0000256" key="1">
    <source>
        <dbReference type="SAM" id="SignalP"/>
    </source>
</evidence>
<dbReference type="CDD" id="cd00063">
    <property type="entry name" value="FN3"/>
    <property type="match status" value="1"/>
</dbReference>
<dbReference type="RefSeq" id="WP_204658541.1">
    <property type="nucleotide sequence ID" value="NZ_CP056775.1"/>
</dbReference>
<dbReference type="InterPro" id="IPR036116">
    <property type="entry name" value="FN3_sf"/>
</dbReference>
<evidence type="ECO:0000313" key="3">
    <source>
        <dbReference type="EMBL" id="QRR03010.1"/>
    </source>
</evidence>
<feature type="domain" description="Fibronectin type-III" evidence="2">
    <location>
        <begin position="144"/>
        <end position="231"/>
    </location>
</feature>
<evidence type="ECO:0000313" key="4">
    <source>
        <dbReference type="Proteomes" id="UP000612680"/>
    </source>
</evidence>
<dbReference type="SMART" id="SM00060">
    <property type="entry name" value="FN3"/>
    <property type="match status" value="2"/>
</dbReference>
<reference evidence="3 4" key="1">
    <citation type="submission" date="2020-06" db="EMBL/GenBank/DDBJ databases">
        <title>Dyadobacter sandarakinus sp. nov., isolated from the soil of the Arctic Yellow River Station.</title>
        <authorList>
            <person name="Zhang Y."/>
            <person name="Peng F."/>
        </authorList>
    </citation>
    <scope>NUCLEOTIDE SEQUENCE [LARGE SCALE GENOMIC DNA]</scope>
    <source>
        <strain evidence="3 4">Q3-56</strain>
    </source>
</reference>
<organism evidence="3 4">
    <name type="scientific">Dyadobacter sandarakinus</name>
    <dbReference type="NCBI Taxonomy" id="2747268"/>
    <lineage>
        <taxon>Bacteria</taxon>
        <taxon>Pseudomonadati</taxon>
        <taxon>Bacteroidota</taxon>
        <taxon>Cytophagia</taxon>
        <taxon>Cytophagales</taxon>
        <taxon>Spirosomataceae</taxon>
        <taxon>Dyadobacter</taxon>
    </lineage>
</organism>